<accession>A0A225W8A2</accession>
<dbReference type="Proteomes" id="UP000198211">
    <property type="component" value="Unassembled WGS sequence"/>
</dbReference>
<evidence type="ECO:0000313" key="4">
    <source>
        <dbReference type="Proteomes" id="UP000198211"/>
    </source>
</evidence>
<reference evidence="4" key="1">
    <citation type="submission" date="2017-03" db="EMBL/GenBank/DDBJ databases">
        <title>Phytopthora megakarya and P. palmivora, two closely related causual agents of cacao black pod achieved similar genome size and gene model numbers by different mechanisms.</title>
        <authorList>
            <person name="Ali S."/>
            <person name="Shao J."/>
            <person name="Larry D.J."/>
            <person name="Kronmiller B."/>
            <person name="Shen D."/>
            <person name="Strem M.D."/>
            <person name="Melnick R.L."/>
            <person name="Guiltinan M.J."/>
            <person name="Tyler B.M."/>
            <person name="Meinhardt L.W."/>
            <person name="Bailey B.A."/>
        </authorList>
    </citation>
    <scope>NUCLEOTIDE SEQUENCE [LARGE SCALE GENOMIC DNA]</scope>
    <source>
        <strain evidence="4">zdho120</strain>
    </source>
</reference>
<protein>
    <recommendedName>
        <fullName evidence="2">Integrase catalytic domain-containing protein</fullName>
    </recommendedName>
</protein>
<feature type="region of interest" description="Disordered" evidence="1">
    <location>
        <begin position="1"/>
        <end position="22"/>
    </location>
</feature>
<organism evidence="3 4">
    <name type="scientific">Phytophthora megakarya</name>
    <dbReference type="NCBI Taxonomy" id="4795"/>
    <lineage>
        <taxon>Eukaryota</taxon>
        <taxon>Sar</taxon>
        <taxon>Stramenopiles</taxon>
        <taxon>Oomycota</taxon>
        <taxon>Peronosporomycetes</taxon>
        <taxon>Peronosporales</taxon>
        <taxon>Peronosporaceae</taxon>
        <taxon>Phytophthora</taxon>
    </lineage>
</organism>
<feature type="domain" description="Integrase catalytic" evidence="2">
    <location>
        <begin position="567"/>
        <end position="668"/>
    </location>
</feature>
<sequence>MPPEANQVQENGSGGKADRSEVSKAVLVPPQSGCLIHKGSHWARNRSYATDKQKRSGCWTKKLRILSVAFVLGKDIASASMAPLTNIISHFWTDELRGIGTVDLHLLDPSVRCWWCTDDLPSHGTWADSPPQRAVDGYEDVFMLGRKTMYAISIDIDRIYELSAGGHKVGAADYDAIINEAPRLVFTVDKEQIQVFLNMMIEFCNERKFRSLVFAFADVDPLKVKLHVDTQPYCSDTRKYLVLHQERFDQLQSLKSLGMYTCPVKNGISTSTDEQSTIARRTSSPVKAAYGFDPFDIVKGFWQLPLVTTSQNCLVLARKREYLRRLGFNKVPATRRYTSSSRCRRFWGVHPPRTQDNWSIVENKAYHVVRACSNLTYLLELYYNYTTLIHIFASDTIKPHLRGKLQTWVLHFVGVRFASEHIQDKDSDRADIVSRWHQSGASTTLEIAALSGVPILLMAALMVWNPHTYITTVILPPSRCLLISIFSVHANEDSAFLVGGKLWMSRETRVLVQRPLWPIVDPKAIIAPSVAGWALLDCKCEATSCTISILLRQCKNLKGGKVEACSWGLTPSATKRNTCQHLDYLYPGESYEDSKYVLALKDELNDYCELVAVDSATSYATVEAVLAWHKHFGLPDMWVSDNGTNFYAVVGAEIVERMKATCKRNGLKGQWNKLTGTSCKFFVYCSWNLSYIPITGFIFFQQPEEHRDGISWWSRSDRAIRWVSSPIPTRHRHSGRRRLISAAGDLLDYSDIAA</sequence>
<dbReference type="AlphaFoldDB" id="A0A225W8A2"/>
<dbReference type="InterPro" id="IPR012337">
    <property type="entry name" value="RNaseH-like_sf"/>
</dbReference>
<dbReference type="SUPFAM" id="SSF53098">
    <property type="entry name" value="Ribonuclease H-like"/>
    <property type="match status" value="1"/>
</dbReference>
<dbReference type="EMBL" id="NBNE01001577">
    <property type="protein sequence ID" value="OWZ13448.1"/>
    <property type="molecule type" value="Genomic_DNA"/>
</dbReference>
<gene>
    <name evidence="3" type="ORF">PHMEG_00013221</name>
</gene>
<dbReference type="GO" id="GO:0015074">
    <property type="term" value="P:DNA integration"/>
    <property type="evidence" value="ECO:0007669"/>
    <property type="project" value="InterPro"/>
</dbReference>
<dbReference type="GO" id="GO:0003676">
    <property type="term" value="F:nucleic acid binding"/>
    <property type="evidence" value="ECO:0007669"/>
    <property type="project" value="InterPro"/>
</dbReference>
<name>A0A225W8A2_9STRA</name>
<dbReference type="PROSITE" id="PS50994">
    <property type="entry name" value="INTEGRASE"/>
    <property type="match status" value="1"/>
</dbReference>
<feature type="compositionally biased region" description="Polar residues" evidence="1">
    <location>
        <begin position="1"/>
        <end position="11"/>
    </location>
</feature>
<dbReference type="Gene3D" id="3.30.420.10">
    <property type="entry name" value="Ribonuclease H-like superfamily/Ribonuclease H"/>
    <property type="match status" value="1"/>
</dbReference>
<proteinExistence type="predicted"/>
<dbReference type="InterPro" id="IPR001584">
    <property type="entry name" value="Integrase_cat-core"/>
</dbReference>
<dbReference type="InterPro" id="IPR036397">
    <property type="entry name" value="RNaseH_sf"/>
</dbReference>
<keyword evidence="4" id="KW-1185">Reference proteome</keyword>
<evidence type="ECO:0000259" key="2">
    <source>
        <dbReference type="PROSITE" id="PS50994"/>
    </source>
</evidence>
<evidence type="ECO:0000313" key="3">
    <source>
        <dbReference type="EMBL" id="OWZ13448.1"/>
    </source>
</evidence>
<evidence type="ECO:0000256" key="1">
    <source>
        <dbReference type="SAM" id="MobiDB-lite"/>
    </source>
</evidence>
<comment type="caution">
    <text evidence="3">The sequence shown here is derived from an EMBL/GenBank/DDBJ whole genome shotgun (WGS) entry which is preliminary data.</text>
</comment>